<reference evidence="1 2" key="1">
    <citation type="submission" date="2014-07" db="EMBL/GenBank/DDBJ databases">
        <title>Draft genome sequence of Thalassospira profundimaris S25-3-2.</title>
        <authorList>
            <person name="Lai Q."/>
            <person name="Shao Z."/>
        </authorList>
    </citation>
    <scope>NUCLEOTIDE SEQUENCE [LARGE SCALE GENOMIC DNA]</scope>
    <source>
        <strain evidence="1 2">S25-3-2</strain>
    </source>
</reference>
<comment type="caution">
    <text evidence="1">The sequence shown here is derived from an EMBL/GenBank/DDBJ whole genome shotgun (WGS) entry which is preliminary data.</text>
</comment>
<proteinExistence type="predicted"/>
<evidence type="ECO:0000313" key="1">
    <source>
        <dbReference type="EMBL" id="RCK41062.1"/>
    </source>
</evidence>
<dbReference type="EMBL" id="JPWH01000035">
    <property type="protein sequence ID" value="RCK41062.1"/>
    <property type="molecule type" value="Genomic_DNA"/>
</dbReference>
<gene>
    <name evidence="1" type="ORF">TH25_23900</name>
</gene>
<name>A0A367WKR3_9PROT</name>
<dbReference type="Proteomes" id="UP000252517">
    <property type="component" value="Unassembled WGS sequence"/>
</dbReference>
<accession>A0A367WKR3</accession>
<dbReference type="AlphaFoldDB" id="A0A367WKR3"/>
<organism evidence="1 2">
    <name type="scientific">Thalassospira profundimaris</name>
    <dbReference type="NCBI Taxonomy" id="502049"/>
    <lineage>
        <taxon>Bacteria</taxon>
        <taxon>Pseudomonadati</taxon>
        <taxon>Pseudomonadota</taxon>
        <taxon>Alphaproteobacteria</taxon>
        <taxon>Rhodospirillales</taxon>
        <taxon>Thalassospiraceae</taxon>
        <taxon>Thalassospira</taxon>
    </lineage>
</organism>
<evidence type="ECO:0000313" key="2">
    <source>
        <dbReference type="Proteomes" id="UP000252517"/>
    </source>
</evidence>
<protein>
    <submittedName>
        <fullName evidence="1">Uncharacterized protein</fullName>
    </submittedName>
</protein>
<sequence length="65" mass="7432">MAWPEGKCLMCFGFILLKHDERVPVQGRAHTLLLREALKIYDFFVEMIAHAPGKLGLSSVKSRQF</sequence>